<comment type="subcellular location">
    <subcellularLocation>
        <location evidence="1">Nucleus</location>
    </subcellularLocation>
</comment>
<dbReference type="GO" id="GO:0017025">
    <property type="term" value="F:TBP-class protein binding"/>
    <property type="evidence" value="ECO:0007669"/>
    <property type="project" value="InterPro"/>
</dbReference>
<evidence type="ECO:0000256" key="2">
    <source>
        <dbReference type="ARBA" id="ARBA00010857"/>
    </source>
</evidence>
<evidence type="ECO:0000256" key="1">
    <source>
        <dbReference type="ARBA" id="ARBA00004123"/>
    </source>
</evidence>
<dbReference type="GO" id="GO:0000126">
    <property type="term" value="C:transcription factor TFIIIB complex"/>
    <property type="evidence" value="ECO:0007669"/>
    <property type="project" value="TreeGrafter"/>
</dbReference>
<dbReference type="SMART" id="SM00385">
    <property type="entry name" value="CYCLIN"/>
    <property type="match status" value="1"/>
</dbReference>
<feature type="domain" description="Cyclin-like" evidence="9">
    <location>
        <begin position="18"/>
        <end position="102"/>
    </location>
</feature>
<dbReference type="AlphaFoldDB" id="A0A1B0CCU2"/>
<dbReference type="GO" id="GO:0000995">
    <property type="term" value="F:RNA polymerase III general transcription initiation factor activity"/>
    <property type="evidence" value="ECO:0007669"/>
    <property type="project" value="TreeGrafter"/>
</dbReference>
<keyword evidence="7" id="KW-0804">Transcription</keyword>
<dbReference type="Proteomes" id="UP000092461">
    <property type="component" value="Unassembled WGS sequence"/>
</dbReference>
<name>A0A1B0CCU2_LUTLO</name>
<protein>
    <recommendedName>
        <fullName evidence="9">Cyclin-like domain-containing protein</fullName>
    </recommendedName>
</protein>
<dbReference type="Gene3D" id="1.20.5.650">
    <property type="entry name" value="Single helix bin"/>
    <property type="match status" value="1"/>
</dbReference>
<dbReference type="GO" id="GO:0001006">
    <property type="term" value="F:RNA polymerase III type 3 promoter sequence-specific DNA binding"/>
    <property type="evidence" value="ECO:0007669"/>
    <property type="project" value="TreeGrafter"/>
</dbReference>
<dbReference type="GO" id="GO:0070897">
    <property type="term" value="P:transcription preinitiation complex assembly"/>
    <property type="evidence" value="ECO:0007669"/>
    <property type="project" value="InterPro"/>
</dbReference>
<accession>A0A1B0CCU2</accession>
<dbReference type="FunFam" id="1.10.472.10:FF:000002">
    <property type="entry name" value="Transcription factor IIIB 90 kDa subunit"/>
    <property type="match status" value="1"/>
</dbReference>
<dbReference type="InterPro" id="IPR013150">
    <property type="entry name" value="TFIIB_cyclin"/>
</dbReference>
<evidence type="ECO:0000313" key="10">
    <source>
        <dbReference type="EnsemblMetazoa" id="LLOJ002160-PA"/>
    </source>
</evidence>
<dbReference type="InterPro" id="IPR000812">
    <property type="entry name" value="TFIIB"/>
</dbReference>
<dbReference type="GO" id="GO:0008270">
    <property type="term" value="F:zinc ion binding"/>
    <property type="evidence" value="ECO:0007669"/>
    <property type="project" value="UniProtKB-KW"/>
</dbReference>
<dbReference type="EnsemblMetazoa" id="LLOJ002160-RA">
    <property type="protein sequence ID" value="LLOJ002160-PA"/>
    <property type="gene ID" value="LLOJ002160"/>
</dbReference>
<proteinExistence type="inferred from homology"/>
<comment type="similarity">
    <text evidence="2">Belongs to the TFIIB family.</text>
</comment>
<dbReference type="CDD" id="cd20554">
    <property type="entry name" value="CYCLIN_TFIIIB90_rpt2"/>
    <property type="match status" value="1"/>
</dbReference>
<dbReference type="PANTHER" id="PTHR11618:SF4">
    <property type="entry name" value="TRANSCRIPTION FACTOR IIIB 90 KDA SUBUNIT"/>
    <property type="match status" value="1"/>
</dbReference>
<sequence>MHFLIKCFFFRSIADPCLYIMRFANKLEFGEKTHEVSMTAQRLVQRMKKDSIHTGRRPSGLCGAALLLAARMHEYNRTPMDVVRIVKIHESTLRKRLLEFGDTPSSALTLEEFMAVDLEAEQDPPAFKMARKRDKERIQKIAENEAEFTALQREIDAQLEKDFRKSNKKVADLRGDNLEMTATSDFIHQSTLDVINECLTEQVEEEEDDVPVQGIGPDIEAMCEPERRESVVDTGSLLEEEEQMGEDLVNLEDVDDDEINGYILSEEEARMKHQKVE</sequence>
<keyword evidence="3" id="KW-0479">Metal-binding</keyword>
<keyword evidence="8" id="KW-0539">Nucleus</keyword>
<dbReference type="SUPFAM" id="SSF47954">
    <property type="entry name" value="Cyclin-like"/>
    <property type="match status" value="1"/>
</dbReference>
<evidence type="ECO:0000313" key="11">
    <source>
        <dbReference type="Proteomes" id="UP000092461"/>
    </source>
</evidence>
<evidence type="ECO:0000259" key="9">
    <source>
        <dbReference type="SMART" id="SM00385"/>
    </source>
</evidence>
<keyword evidence="4" id="KW-0863">Zinc-finger</keyword>
<dbReference type="VEuPathDB" id="VectorBase:LLOJ002160"/>
<dbReference type="InterPro" id="IPR036915">
    <property type="entry name" value="Cyclin-like_sf"/>
</dbReference>
<evidence type="ECO:0000256" key="6">
    <source>
        <dbReference type="ARBA" id="ARBA00023015"/>
    </source>
</evidence>
<evidence type="ECO:0000256" key="8">
    <source>
        <dbReference type="ARBA" id="ARBA00023242"/>
    </source>
</evidence>
<dbReference type="VEuPathDB" id="VectorBase:LLONM1_004302"/>
<evidence type="ECO:0000256" key="4">
    <source>
        <dbReference type="ARBA" id="ARBA00022771"/>
    </source>
</evidence>
<dbReference type="Pfam" id="PF00382">
    <property type="entry name" value="TFIIB"/>
    <property type="match status" value="1"/>
</dbReference>
<evidence type="ECO:0000256" key="7">
    <source>
        <dbReference type="ARBA" id="ARBA00023163"/>
    </source>
</evidence>
<keyword evidence="5" id="KW-0862">Zinc</keyword>
<keyword evidence="6" id="KW-0805">Transcription regulation</keyword>
<reference evidence="10" key="1">
    <citation type="submission" date="2020-05" db="UniProtKB">
        <authorList>
            <consortium name="EnsemblMetazoa"/>
        </authorList>
    </citation>
    <scope>IDENTIFICATION</scope>
    <source>
        <strain evidence="10">Jacobina</strain>
    </source>
</reference>
<dbReference type="PANTHER" id="PTHR11618">
    <property type="entry name" value="TRANSCRIPTION INITIATION FACTOR IIB-RELATED"/>
    <property type="match status" value="1"/>
</dbReference>
<dbReference type="GO" id="GO:0097550">
    <property type="term" value="C:transcription preinitiation complex"/>
    <property type="evidence" value="ECO:0007669"/>
    <property type="project" value="TreeGrafter"/>
</dbReference>
<dbReference type="EMBL" id="AJWK01007097">
    <property type="status" value="NOT_ANNOTATED_CDS"/>
    <property type="molecule type" value="Genomic_DNA"/>
</dbReference>
<dbReference type="GO" id="GO:0005634">
    <property type="term" value="C:nucleus"/>
    <property type="evidence" value="ECO:0007669"/>
    <property type="project" value="UniProtKB-SubCell"/>
</dbReference>
<evidence type="ECO:0000256" key="3">
    <source>
        <dbReference type="ARBA" id="ARBA00022723"/>
    </source>
</evidence>
<dbReference type="Gene3D" id="1.10.472.10">
    <property type="entry name" value="Cyclin-like"/>
    <property type="match status" value="1"/>
</dbReference>
<dbReference type="InterPro" id="IPR013763">
    <property type="entry name" value="Cyclin-like_dom"/>
</dbReference>
<keyword evidence="11" id="KW-1185">Reference proteome</keyword>
<organism evidence="10 11">
    <name type="scientific">Lutzomyia longipalpis</name>
    <name type="common">Sand fly</name>
    <dbReference type="NCBI Taxonomy" id="7200"/>
    <lineage>
        <taxon>Eukaryota</taxon>
        <taxon>Metazoa</taxon>
        <taxon>Ecdysozoa</taxon>
        <taxon>Arthropoda</taxon>
        <taxon>Hexapoda</taxon>
        <taxon>Insecta</taxon>
        <taxon>Pterygota</taxon>
        <taxon>Neoptera</taxon>
        <taxon>Endopterygota</taxon>
        <taxon>Diptera</taxon>
        <taxon>Nematocera</taxon>
        <taxon>Psychodoidea</taxon>
        <taxon>Psychodidae</taxon>
        <taxon>Lutzomyia</taxon>
        <taxon>Lutzomyia</taxon>
    </lineage>
</organism>
<evidence type="ECO:0000256" key="5">
    <source>
        <dbReference type="ARBA" id="ARBA00022833"/>
    </source>
</evidence>